<dbReference type="Proteomes" id="UP001154400">
    <property type="component" value="Chromosome"/>
</dbReference>
<feature type="region of interest" description="Disordered" evidence="2">
    <location>
        <begin position="31"/>
        <end position="50"/>
    </location>
</feature>
<dbReference type="SUPFAM" id="SSF51735">
    <property type="entry name" value="NAD(P)-binding Rossmann-fold domains"/>
    <property type="match status" value="1"/>
</dbReference>
<name>A0A3S5Y8I0_RHOH1</name>
<dbReference type="InterPro" id="IPR036291">
    <property type="entry name" value="NAD(P)-bd_dom_sf"/>
</dbReference>
<dbReference type="Gene3D" id="3.40.50.720">
    <property type="entry name" value="NAD(P)-binding Rossmann-like Domain"/>
    <property type="match status" value="1"/>
</dbReference>
<evidence type="ECO:0000256" key="1">
    <source>
        <dbReference type="ARBA" id="ARBA00009353"/>
    </source>
</evidence>
<evidence type="ECO:0000259" key="3">
    <source>
        <dbReference type="Pfam" id="PF01370"/>
    </source>
</evidence>
<dbReference type="InterPro" id="IPR010099">
    <property type="entry name" value="SDR39U1"/>
</dbReference>
<dbReference type="Pfam" id="PF01370">
    <property type="entry name" value="Epimerase"/>
    <property type="match status" value="1"/>
</dbReference>
<dbReference type="PANTHER" id="PTHR11092">
    <property type="entry name" value="SUGAR NUCLEOTIDE EPIMERASE RELATED"/>
    <property type="match status" value="1"/>
</dbReference>
<dbReference type="AlphaFoldDB" id="A0A3S5Y8I0"/>
<evidence type="ECO:0000313" key="6">
    <source>
        <dbReference type="Proteomes" id="UP000006892"/>
    </source>
</evidence>
<accession>A0A3S5Y8I0</accession>
<reference evidence="5" key="1">
    <citation type="journal article" date="2010" name="PLoS Genet.">
        <title>The genome of a pathogenic rhodococcus: cooptive virulence underpinned by key gene acquisitions.</title>
        <authorList>
            <person name="Letek M."/>
            <person name="Gonzalez P."/>
            <person name="Macarthur I."/>
            <person name="Rodriguez H."/>
            <person name="Freeman T.C."/>
            <person name="Valero-Rello A."/>
            <person name="Blanco M."/>
            <person name="Buckley T."/>
            <person name="Cherevach I."/>
            <person name="Fahey R."/>
            <person name="Hapeshi A."/>
            <person name="Holdstock J."/>
            <person name="Leadon D."/>
            <person name="Navas J."/>
            <person name="Ocampo A."/>
            <person name="Quail M.A."/>
            <person name="Sanders M."/>
            <person name="Scortti M.M."/>
            <person name="Prescott J.F."/>
            <person name="Fogarty U."/>
            <person name="Meijer W.G."/>
            <person name="Parkhill J."/>
            <person name="Bentley S.D."/>
            <person name="Vazquez-Boland J.A."/>
        </authorList>
    </citation>
    <scope>NUCLEOTIDE SEQUENCE [LARGE SCALE GENOMIC DNA]</scope>
    <source>
        <strain evidence="5 6">103S</strain>
    </source>
</reference>
<dbReference type="InterPro" id="IPR001509">
    <property type="entry name" value="Epimerase_deHydtase"/>
</dbReference>
<dbReference type="PANTHER" id="PTHR11092:SF0">
    <property type="entry name" value="EPIMERASE FAMILY PROTEIN SDR39U1"/>
    <property type="match status" value="1"/>
</dbReference>
<feature type="domain" description="DUF1731" evidence="4">
    <location>
        <begin position="246"/>
        <end position="290"/>
    </location>
</feature>
<gene>
    <name evidence="5" type="ordered locus">REQ_28430</name>
</gene>
<feature type="domain" description="NAD-dependent epimerase/dehydratase" evidence="3">
    <location>
        <begin position="3"/>
        <end position="212"/>
    </location>
</feature>
<dbReference type="KEGG" id="req:REQ_28430"/>
<organism evidence="5">
    <name type="scientific">Rhodococcus hoagii (strain 103S)</name>
    <name type="common">Rhodococcus equi</name>
    <dbReference type="NCBI Taxonomy" id="685727"/>
    <lineage>
        <taxon>Bacteria</taxon>
        <taxon>Bacillati</taxon>
        <taxon>Actinomycetota</taxon>
        <taxon>Actinomycetes</taxon>
        <taxon>Mycobacteriales</taxon>
        <taxon>Nocardiaceae</taxon>
        <taxon>Prescottella</taxon>
    </lineage>
</organism>
<proteinExistence type="inferred from homology"/>
<protein>
    <submittedName>
        <fullName evidence="5">NAD-dependent epimerase/dehydratase</fullName>
    </submittedName>
</protein>
<evidence type="ECO:0000259" key="4">
    <source>
        <dbReference type="Pfam" id="PF08338"/>
    </source>
</evidence>
<dbReference type="NCBIfam" id="TIGR01777">
    <property type="entry name" value="yfcH"/>
    <property type="match status" value="1"/>
</dbReference>
<dbReference type="Pfam" id="PF08338">
    <property type="entry name" value="DUF1731"/>
    <property type="match status" value="1"/>
</dbReference>
<dbReference type="RefSeq" id="WP_013416405.1">
    <property type="nucleotide sequence ID" value="NC_014659.1"/>
</dbReference>
<sequence length="297" mass="31397">MRIVVAGSSGLIGNALVTSLHADGHEVTRLVRRRPSSPDESQWDPGRGQLDDEVLRGTDAVVNLCGAGIGDKRWSGAYKQELRDSRLTTTDVLAHEVAEAGVPVLLNGSAIGYYGDTGDRIVDERSPAGGGFLADLCRDWEAATARASAAGVRVVNLRTATVLSPTGGMLGKLRPLFSLGLGGRLGSGRQYLSWISLADEVAAIEFALTHDDVRGPVDLCAPEPVTNTAFTSAMGHALHRPTPWIVPGFAVSALVGEFAREAVLTGQRAVPKVLTDAGFDFRHRTIEDALGYAFGQA</sequence>
<comment type="similarity">
    <text evidence="1">Belongs to the NAD(P)-dependent epimerase/dehydratase family. SDR39U1 subfamily.</text>
</comment>
<evidence type="ECO:0000256" key="2">
    <source>
        <dbReference type="SAM" id="MobiDB-lite"/>
    </source>
</evidence>
<dbReference type="InterPro" id="IPR013549">
    <property type="entry name" value="DUF1731"/>
</dbReference>
<dbReference type="EMBL" id="FN563149">
    <property type="protein sequence ID" value="CBH48862.1"/>
    <property type="molecule type" value="Genomic_DNA"/>
</dbReference>
<evidence type="ECO:0000313" key="5">
    <source>
        <dbReference type="EMBL" id="CBH48862.1"/>
    </source>
</evidence>